<dbReference type="AlphaFoldDB" id="A0A1A8W8T3"/>
<proteinExistence type="predicted"/>
<sequence>MKQWQLDVCVSGFHNRLPCNPIHLPTQLKGKQANIVNYAEENNCQGIGTSLMLLLSAFFHEKKKRKGQFDEDY</sequence>
<name>A0A1A8W8T3_PLAOA</name>
<protein>
    <submittedName>
        <fullName evidence="1">Uncharacterized protein</fullName>
    </submittedName>
</protein>
<reference evidence="3 4" key="2">
    <citation type="submission" date="2016-05" db="EMBL/GenBank/DDBJ databases">
        <authorList>
            <person name="Naeem Raeece"/>
        </authorList>
    </citation>
    <scope>NUCLEOTIDE SEQUENCE [LARGE SCALE GENOMIC DNA]</scope>
</reference>
<gene>
    <name evidence="2" type="ORF">POVCU1_044620</name>
    <name evidence="1" type="ORF">POVCU2_0048140</name>
</gene>
<dbReference type="Proteomes" id="UP000078560">
    <property type="component" value="Unassembled WGS sequence"/>
</dbReference>
<organism evidence="1 4">
    <name type="scientific">Plasmodium ovale curtisi</name>
    <dbReference type="NCBI Taxonomy" id="864141"/>
    <lineage>
        <taxon>Eukaryota</taxon>
        <taxon>Sar</taxon>
        <taxon>Alveolata</taxon>
        <taxon>Apicomplexa</taxon>
        <taxon>Aconoidasida</taxon>
        <taxon>Haemosporida</taxon>
        <taxon>Plasmodiidae</taxon>
        <taxon>Plasmodium</taxon>
        <taxon>Plasmodium (Plasmodium)</taxon>
    </lineage>
</organism>
<evidence type="ECO:0000313" key="2">
    <source>
        <dbReference type="EMBL" id="SBS98244.1"/>
    </source>
</evidence>
<dbReference type="Proteomes" id="UP000078546">
    <property type="component" value="Unassembled WGS sequence"/>
</dbReference>
<evidence type="ECO:0000313" key="1">
    <source>
        <dbReference type="EMBL" id="SBS88386.1"/>
    </source>
</evidence>
<accession>A0A1A8W8T3</accession>
<dbReference type="EMBL" id="FLQU01000632">
    <property type="protein sequence ID" value="SBS88386.1"/>
    <property type="molecule type" value="Genomic_DNA"/>
</dbReference>
<evidence type="ECO:0000313" key="3">
    <source>
        <dbReference type="Proteomes" id="UP000078546"/>
    </source>
</evidence>
<dbReference type="EMBL" id="FLQV01000814">
    <property type="protein sequence ID" value="SBS98244.1"/>
    <property type="molecule type" value="Genomic_DNA"/>
</dbReference>
<evidence type="ECO:0000313" key="4">
    <source>
        <dbReference type="Proteomes" id="UP000078560"/>
    </source>
</evidence>
<reference evidence="1" key="1">
    <citation type="submission" date="2016-05" db="EMBL/GenBank/DDBJ databases">
        <authorList>
            <person name="Lavstsen T."/>
            <person name="Jespersen J.S."/>
        </authorList>
    </citation>
    <scope>NUCLEOTIDE SEQUENCE [LARGE SCALE GENOMIC DNA]</scope>
</reference>